<reference evidence="1 2" key="1">
    <citation type="submission" date="2015-04" db="EMBL/GenBank/DDBJ databases">
        <authorList>
            <person name="Syromyatnikov M.Y."/>
            <person name="Popov V.N."/>
        </authorList>
    </citation>
    <scope>NUCLEOTIDE SEQUENCE [LARGE SCALE GENOMIC DNA]</scope>
</reference>
<evidence type="ECO:0000313" key="1">
    <source>
        <dbReference type="EMBL" id="CRL06544.1"/>
    </source>
</evidence>
<evidence type="ECO:0000313" key="2">
    <source>
        <dbReference type="Proteomes" id="UP000183832"/>
    </source>
</evidence>
<keyword evidence="2" id="KW-1185">Reference proteome</keyword>
<sequence length="69" mass="8027">MNEIQIITAIILNYAKQKRNHTVLGDTKNHETLFFSFVTSNEEQKNCIKPYLWLTVGNLLQHHAVIQMS</sequence>
<protein>
    <submittedName>
        <fullName evidence="1">CLUMA_CG019744, isoform A</fullName>
    </submittedName>
</protein>
<accession>A0A1J1J2H0</accession>
<dbReference type="AlphaFoldDB" id="A0A1J1J2H0"/>
<name>A0A1J1J2H0_9DIPT</name>
<organism evidence="1 2">
    <name type="scientific">Clunio marinus</name>
    <dbReference type="NCBI Taxonomy" id="568069"/>
    <lineage>
        <taxon>Eukaryota</taxon>
        <taxon>Metazoa</taxon>
        <taxon>Ecdysozoa</taxon>
        <taxon>Arthropoda</taxon>
        <taxon>Hexapoda</taxon>
        <taxon>Insecta</taxon>
        <taxon>Pterygota</taxon>
        <taxon>Neoptera</taxon>
        <taxon>Endopterygota</taxon>
        <taxon>Diptera</taxon>
        <taxon>Nematocera</taxon>
        <taxon>Chironomoidea</taxon>
        <taxon>Chironomidae</taxon>
        <taxon>Clunio</taxon>
    </lineage>
</organism>
<proteinExistence type="predicted"/>
<dbReference type="Proteomes" id="UP000183832">
    <property type="component" value="Unassembled WGS sequence"/>
</dbReference>
<gene>
    <name evidence="1" type="ORF">CLUMA_CG019744</name>
</gene>
<dbReference type="EMBL" id="CVRI01000067">
    <property type="protein sequence ID" value="CRL06544.1"/>
    <property type="molecule type" value="Genomic_DNA"/>
</dbReference>